<proteinExistence type="predicted"/>
<dbReference type="AlphaFoldDB" id="A0A4Y1QZL4"/>
<accession>A0A4Y1QZL4</accession>
<sequence length="114" mass="12858">MPKEVKVGGLHKVSMWDFVQVVVVATRVLEIRFSSWELRQWGPISKEQEDEVEWVRAHLSKTERECGNLVTQKNLLESGLLQGIAGIIRGSTKGRRRGCLSASRFDAGSARFTM</sequence>
<reference evidence="1" key="1">
    <citation type="journal article" date="2019" name="Science">
        <title>Mutation of a bHLH transcription factor allowed almond domestication.</title>
        <authorList>
            <person name="Sanchez-Perez R."/>
            <person name="Pavan S."/>
            <person name="Mazzeo R."/>
            <person name="Moldovan C."/>
            <person name="Aiese Cigliano R."/>
            <person name="Del Cueto J."/>
            <person name="Ricciardi F."/>
            <person name="Lotti C."/>
            <person name="Ricciardi L."/>
            <person name="Dicenta F."/>
            <person name="Lopez-Marques R.L."/>
            <person name="Lindberg Moller B."/>
        </authorList>
    </citation>
    <scope>NUCLEOTIDE SEQUENCE</scope>
</reference>
<name>A0A4Y1QZL4_PRUDU</name>
<gene>
    <name evidence="1" type="ORF">Prudu_006291</name>
</gene>
<protein>
    <submittedName>
        <fullName evidence="1">Uncharacterized protein</fullName>
    </submittedName>
</protein>
<dbReference type="EMBL" id="AP019298">
    <property type="protein sequence ID" value="BBG97237.1"/>
    <property type="molecule type" value="Genomic_DNA"/>
</dbReference>
<evidence type="ECO:0000313" key="1">
    <source>
        <dbReference type="EMBL" id="BBG97237.1"/>
    </source>
</evidence>
<feature type="non-terminal residue" evidence="1">
    <location>
        <position position="114"/>
    </location>
</feature>
<organism evidence="1">
    <name type="scientific">Prunus dulcis</name>
    <name type="common">Almond</name>
    <name type="synonym">Amygdalus dulcis</name>
    <dbReference type="NCBI Taxonomy" id="3755"/>
    <lineage>
        <taxon>Eukaryota</taxon>
        <taxon>Viridiplantae</taxon>
        <taxon>Streptophyta</taxon>
        <taxon>Embryophyta</taxon>
        <taxon>Tracheophyta</taxon>
        <taxon>Spermatophyta</taxon>
        <taxon>Magnoliopsida</taxon>
        <taxon>eudicotyledons</taxon>
        <taxon>Gunneridae</taxon>
        <taxon>Pentapetalae</taxon>
        <taxon>rosids</taxon>
        <taxon>fabids</taxon>
        <taxon>Rosales</taxon>
        <taxon>Rosaceae</taxon>
        <taxon>Amygdaloideae</taxon>
        <taxon>Amygdaleae</taxon>
        <taxon>Prunus</taxon>
    </lineage>
</organism>